<dbReference type="Gene3D" id="3.30.70.270">
    <property type="match status" value="1"/>
</dbReference>
<dbReference type="InterPro" id="IPR000160">
    <property type="entry name" value="GGDEF_dom"/>
</dbReference>
<dbReference type="GO" id="GO:0003677">
    <property type="term" value="F:DNA binding"/>
    <property type="evidence" value="ECO:0007669"/>
    <property type="project" value="UniProtKB-KW"/>
</dbReference>
<dbReference type="HOGENOM" id="CLU_296609_0_0_0"/>
<dbReference type="SMART" id="SM00267">
    <property type="entry name" value="GGDEF"/>
    <property type="match status" value="1"/>
</dbReference>
<keyword evidence="8" id="KW-1185">Reference proteome</keyword>
<dbReference type="NCBIfam" id="TIGR00254">
    <property type="entry name" value="GGDEF"/>
    <property type="match status" value="1"/>
</dbReference>
<dbReference type="STRING" id="937777.Deipe_2126"/>
<dbReference type="Pfam" id="PF13377">
    <property type="entry name" value="Peripla_BP_3"/>
    <property type="match status" value="1"/>
</dbReference>
<keyword evidence="3" id="KW-0804">Transcription</keyword>
<dbReference type="InterPro" id="IPR052155">
    <property type="entry name" value="Biofilm_reg_signaling"/>
</dbReference>
<evidence type="ECO:0000259" key="6">
    <source>
        <dbReference type="PROSITE" id="PS50887"/>
    </source>
</evidence>
<name>L0A1C3_DEIPD</name>
<dbReference type="InterPro" id="IPR046335">
    <property type="entry name" value="LacI/GalR-like_sensor"/>
</dbReference>
<evidence type="ECO:0000256" key="4">
    <source>
        <dbReference type="SAM" id="MobiDB-lite"/>
    </source>
</evidence>
<keyword evidence="1" id="KW-0805">Transcription regulation</keyword>
<dbReference type="EMBL" id="CP003382">
    <property type="protein sequence ID" value="AFZ67616.1"/>
    <property type="molecule type" value="Genomic_DNA"/>
</dbReference>
<protein>
    <submittedName>
        <fullName evidence="7">Diguanylate cyclase (GGDEF) domain-containing protein</fullName>
    </submittedName>
</protein>
<dbReference type="PROSITE" id="PS50883">
    <property type="entry name" value="EAL"/>
    <property type="match status" value="1"/>
</dbReference>
<dbReference type="Pfam" id="PF00990">
    <property type="entry name" value="GGDEF"/>
    <property type="match status" value="1"/>
</dbReference>
<dbReference type="CDD" id="cd06267">
    <property type="entry name" value="PBP1_LacI_sugar_binding-like"/>
    <property type="match status" value="1"/>
</dbReference>
<dbReference type="CDD" id="cd01948">
    <property type="entry name" value="EAL"/>
    <property type="match status" value="1"/>
</dbReference>
<feature type="domain" description="EAL" evidence="5">
    <location>
        <begin position="739"/>
        <end position="995"/>
    </location>
</feature>
<feature type="region of interest" description="Disordered" evidence="4">
    <location>
        <begin position="993"/>
        <end position="1017"/>
    </location>
</feature>
<dbReference type="InterPro" id="IPR028082">
    <property type="entry name" value="Peripla_BP_I"/>
</dbReference>
<evidence type="ECO:0000313" key="7">
    <source>
        <dbReference type="EMBL" id="AFZ67616.1"/>
    </source>
</evidence>
<dbReference type="PANTHER" id="PTHR44757">
    <property type="entry name" value="DIGUANYLATE CYCLASE DGCP"/>
    <property type="match status" value="1"/>
</dbReference>
<dbReference type="SUPFAM" id="SSF141868">
    <property type="entry name" value="EAL domain-like"/>
    <property type="match status" value="1"/>
</dbReference>
<dbReference type="SMART" id="SM00052">
    <property type="entry name" value="EAL"/>
    <property type="match status" value="1"/>
</dbReference>
<reference evidence="8" key="1">
    <citation type="submission" date="2012-03" db="EMBL/GenBank/DDBJ databases">
        <title>Complete sequence of chromosome of Deinococcus peraridilitoris DSM 19664.</title>
        <authorList>
            <person name="Lucas S."/>
            <person name="Copeland A."/>
            <person name="Lapidus A."/>
            <person name="Glavina del Rio T."/>
            <person name="Dalin E."/>
            <person name="Tice H."/>
            <person name="Bruce D."/>
            <person name="Goodwin L."/>
            <person name="Pitluck S."/>
            <person name="Peters L."/>
            <person name="Mikhailova N."/>
            <person name="Lu M."/>
            <person name="Kyrpides N."/>
            <person name="Mavromatis K."/>
            <person name="Ivanova N."/>
            <person name="Brettin T."/>
            <person name="Detter J.C."/>
            <person name="Han C."/>
            <person name="Larimer F."/>
            <person name="Land M."/>
            <person name="Hauser L."/>
            <person name="Markowitz V."/>
            <person name="Cheng J.-F."/>
            <person name="Hugenholtz P."/>
            <person name="Woyke T."/>
            <person name="Wu D."/>
            <person name="Pukall R."/>
            <person name="Steenblock K."/>
            <person name="Brambilla E."/>
            <person name="Klenk H.-P."/>
            <person name="Eisen J.A."/>
        </authorList>
    </citation>
    <scope>NUCLEOTIDE SEQUENCE [LARGE SCALE GENOMIC DNA]</scope>
    <source>
        <strain evidence="8">DSM 19664 / LMG 22246 / CIP 109416 / KR-200</strain>
    </source>
</reference>
<dbReference type="InterPro" id="IPR043128">
    <property type="entry name" value="Rev_trsase/Diguanyl_cyclase"/>
</dbReference>
<feature type="domain" description="GGDEF" evidence="6">
    <location>
        <begin position="597"/>
        <end position="730"/>
    </location>
</feature>
<proteinExistence type="predicted"/>
<dbReference type="PROSITE" id="PS50887">
    <property type="entry name" value="GGDEF"/>
    <property type="match status" value="1"/>
</dbReference>
<dbReference type="PATRIC" id="fig|937777.3.peg.2131"/>
<dbReference type="KEGG" id="dpd:Deipe_2126"/>
<evidence type="ECO:0000256" key="2">
    <source>
        <dbReference type="ARBA" id="ARBA00023125"/>
    </source>
</evidence>
<dbReference type="InterPro" id="IPR029787">
    <property type="entry name" value="Nucleotide_cyclase"/>
</dbReference>
<dbReference type="Gene3D" id="3.40.50.2300">
    <property type="match status" value="2"/>
</dbReference>
<evidence type="ECO:0000259" key="5">
    <source>
        <dbReference type="PROSITE" id="PS50883"/>
    </source>
</evidence>
<evidence type="ECO:0000313" key="8">
    <source>
        <dbReference type="Proteomes" id="UP000010467"/>
    </source>
</evidence>
<dbReference type="Proteomes" id="UP000010467">
    <property type="component" value="Chromosome"/>
</dbReference>
<dbReference type="eggNOG" id="COG5001">
    <property type="taxonomic scope" value="Bacteria"/>
</dbReference>
<dbReference type="InterPro" id="IPR001633">
    <property type="entry name" value="EAL_dom"/>
</dbReference>
<sequence length="1017" mass="113679">MAGKATLMTAAPLSVAIITDFVHNYQAHLLVGIREALNERGLASTVYVGRELFPPGHPVHDANAVYRLIRPDQHCGVILLTANLGRAVSGDDLMRFARQFAPLPVVSVGKKIAGVPSILVDSRPGMQALMEHLIVKRQFRRFVFVRGREGNDDSNDREQVFREALALHGLPFRSDWTLCGDYRAHAAYDAMRTLLATTRDFDVVVSANDQMTEGIIRALREHELRVPEDVAVVGFDDDEDFRHAIPPLTTVRQPVVEQGVAAVELLCSLDPRHDVHIDTQLVVRESCGTKGGSGPLSLAHEALPRTLDRQKAQQEVLDYLRQVSRDPQARQPFLAYWKNQLLGNLGREHDLVTWRHLLNDFRTALRPELSGVVLSDFDALFADVQTLLYDALQMAYAKQRLAEATNAVLISNMVSALSYEAMFGAALNYLKHLRLNRVVLVLYERFGRLPSELARVMFAEGTRSALDRDLFPTARLLPEGMRGELFEGHLMIIPLFTTGAQYGYLIVDQPHGVYFDEETPQHTISRSIRHLEQLHAMRSAHDDLERRVADRTLELQRLNEQLQHDAVHDVLTGLANRALFHDRLRRVVAQAERDSTQGYAVLFLDCDRFKSINDTMGHSVGDDFLIEFAGRLSTSVRPQDTVARFGGDEFAVLLEDVFEAPDVMMIAERIQHTLSEPMDLLGRPFAVTASMGIVTSAGGYSKYEDVLRDADIAMYHSKSLGPGRTTMFEVTMHERVLNRSRLETELRQALSRGGLSVQYQPIVDVQSGTLRGFEALARWVHPVRGFVSPGEFISVAEEAGLVVDLDRFVLFEACDCLRAWREQVPQARDCFLSVNVSTTQFSRADFVHAVQGVLRDTGLCPADVRLEITESLLMQRAPVVQRNLEGLRELGVQLYIDDFGTGYSSLGYLQQFAPSVLKIDRSFVQRVPMHSESAELVRTILSMARNLNIAVVAEGVECQEQWTWLREAGCTYAQGFFFAKPLVPEDALDVLRQNQPLPGTPKEASGMKVSGSGGHGS</sequence>
<organism evidence="7 8">
    <name type="scientific">Deinococcus peraridilitoris (strain DSM 19664 / LMG 22246 / CIP 109416 / KR-200)</name>
    <dbReference type="NCBI Taxonomy" id="937777"/>
    <lineage>
        <taxon>Bacteria</taxon>
        <taxon>Thermotogati</taxon>
        <taxon>Deinococcota</taxon>
        <taxon>Deinococci</taxon>
        <taxon>Deinococcales</taxon>
        <taxon>Deinococcaceae</taxon>
        <taxon>Deinococcus</taxon>
    </lineage>
</organism>
<dbReference type="InterPro" id="IPR035919">
    <property type="entry name" value="EAL_sf"/>
</dbReference>
<dbReference type="SUPFAM" id="SSF53822">
    <property type="entry name" value="Periplasmic binding protein-like I"/>
    <property type="match status" value="1"/>
</dbReference>
<dbReference type="PANTHER" id="PTHR44757:SF2">
    <property type="entry name" value="BIOFILM ARCHITECTURE MAINTENANCE PROTEIN MBAA"/>
    <property type="match status" value="1"/>
</dbReference>
<dbReference type="CDD" id="cd01949">
    <property type="entry name" value="GGDEF"/>
    <property type="match status" value="1"/>
</dbReference>
<dbReference type="Gene3D" id="3.20.20.450">
    <property type="entry name" value="EAL domain"/>
    <property type="match status" value="1"/>
</dbReference>
<dbReference type="AlphaFoldDB" id="L0A1C3"/>
<gene>
    <name evidence="7" type="ordered locus">Deipe_2126</name>
</gene>
<dbReference type="SUPFAM" id="SSF55073">
    <property type="entry name" value="Nucleotide cyclase"/>
    <property type="match status" value="1"/>
</dbReference>
<keyword evidence="2" id="KW-0238">DNA-binding</keyword>
<dbReference type="OrthoDB" id="9805474at2"/>
<accession>L0A1C3</accession>
<evidence type="ECO:0000256" key="3">
    <source>
        <dbReference type="ARBA" id="ARBA00023163"/>
    </source>
</evidence>
<dbReference type="Pfam" id="PF00563">
    <property type="entry name" value="EAL"/>
    <property type="match status" value="1"/>
</dbReference>
<evidence type="ECO:0000256" key="1">
    <source>
        <dbReference type="ARBA" id="ARBA00023015"/>
    </source>
</evidence>